<keyword evidence="2" id="KW-1133">Transmembrane helix</keyword>
<dbReference type="PANTHER" id="PTHR40429:SF1">
    <property type="entry name" value="FLAGELLAR ASSOCIATED PROTEIN"/>
    <property type="match status" value="1"/>
</dbReference>
<dbReference type="Pfam" id="PF07004">
    <property type="entry name" value="SHIPPO-rpt"/>
    <property type="match status" value="5"/>
</dbReference>
<organism evidence="3">
    <name type="scientific">Palpitomonas bilix</name>
    <dbReference type="NCBI Taxonomy" id="652834"/>
    <lineage>
        <taxon>Eukaryota</taxon>
        <taxon>Eukaryota incertae sedis</taxon>
    </lineage>
</organism>
<feature type="compositionally biased region" description="Polar residues" evidence="1">
    <location>
        <begin position="56"/>
        <end position="67"/>
    </location>
</feature>
<dbReference type="PANTHER" id="PTHR40429">
    <property type="entry name" value="FLAGELLAR ASSOCIATED PROTEIN"/>
    <property type="match status" value="1"/>
</dbReference>
<feature type="compositionally biased region" description="Basic and acidic residues" evidence="1">
    <location>
        <begin position="245"/>
        <end position="254"/>
    </location>
</feature>
<feature type="region of interest" description="Disordered" evidence="1">
    <location>
        <begin position="55"/>
        <end position="110"/>
    </location>
</feature>
<feature type="region of interest" description="Disordered" evidence="1">
    <location>
        <begin position="314"/>
        <end position="380"/>
    </location>
</feature>
<feature type="transmembrane region" description="Helical" evidence="2">
    <location>
        <begin position="565"/>
        <end position="583"/>
    </location>
</feature>
<evidence type="ECO:0000256" key="2">
    <source>
        <dbReference type="SAM" id="Phobius"/>
    </source>
</evidence>
<feature type="compositionally biased region" description="Polar residues" evidence="1">
    <location>
        <begin position="336"/>
        <end position="359"/>
    </location>
</feature>
<feature type="compositionally biased region" description="Basic and acidic residues" evidence="1">
    <location>
        <begin position="186"/>
        <end position="201"/>
    </location>
</feature>
<evidence type="ECO:0000256" key="1">
    <source>
        <dbReference type="SAM" id="MobiDB-lite"/>
    </source>
</evidence>
<accession>A0A7S3D1J3</accession>
<keyword evidence="2" id="KW-0812">Transmembrane</keyword>
<proteinExistence type="predicted"/>
<name>A0A7S3D1J3_9EUKA</name>
<keyword evidence="2" id="KW-0472">Membrane</keyword>
<feature type="region of interest" description="Disordered" evidence="1">
    <location>
        <begin position="128"/>
        <end position="218"/>
    </location>
</feature>
<reference evidence="3" key="1">
    <citation type="submission" date="2021-01" db="EMBL/GenBank/DDBJ databases">
        <authorList>
            <person name="Corre E."/>
            <person name="Pelletier E."/>
            <person name="Niang G."/>
            <person name="Scheremetjew M."/>
            <person name="Finn R."/>
            <person name="Kale V."/>
            <person name="Holt S."/>
            <person name="Cochrane G."/>
            <person name="Meng A."/>
            <person name="Brown T."/>
            <person name="Cohen L."/>
        </authorList>
    </citation>
    <scope>NUCLEOTIDE SEQUENCE</scope>
    <source>
        <strain evidence="3">NIES-2562</strain>
    </source>
</reference>
<feature type="compositionally biased region" description="Basic and acidic residues" evidence="1">
    <location>
        <begin position="136"/>
        <end position="147"/>
    </location>
</feature>
<sequence length="586" mass="63050">MGREKETGTLPLNNDLSYISIDAELDEIVSGVGAAYFEPVSGGAFQDPIRIVPSPATASVGNRSAASTPGMKYGMSGGSSRRSGRGLGGGSSEDLKSPSTMRSNGGSTGVSFIDANSVASIRRAQRHLVKATKGGRKGEAAKARDVMKNTPKKRVASAKASPLRSRSEVTRSSTPSHSTSKGRHAKGGDRGGGKATMDDSSVKATQSEVVTNEKKRRPASALIPRVASLASVDTSRRMDLQNYKEGPRRTEIWRPHSPGPGAYDVRTQPGEGPHISIGRGKKCDYIDAVVKRSITPGPKTEVTSGFKKQVLSTKSTGNSFTFGGKNMRNRAHDSKQSTPGPGSYSHLSSLLDQPVSTRKSPSRMKFGKDAQRRQPEKVNGTLYYGKEAEREYVGVHSPGPGAYTPSDLTTSTRYRVKSPSMKKGMEAEWRAKDLHQKAADRIPGPGSYELQSSFAKQTSAGRATSPSYRFSLSAQRQTPADGLSKTPYISKEHEDENKGYFGPGPGQYEVTGQKYQVGILCFSTFLILILTHVCNSQHPLSSHLSVCCDYIRLLAAFIFPTSLSSSSLSLSFLPVLLPLFFLLRSN</sequence>
<dbReference type="InterPro" id="IPR010736">
    <property type="entry name" value="SHIPPO-rpt"/>
</dbReference>
<gene>
    <name evidence="3" type="ORF">PBIL07802_LOCUS5828</name>
</gene>
<feature type="compositionally biased region" description="Basic and acidic residues" evidence="1">
    <location>
        <begin position="366"/>
        <end position="376"/>
    </location>
</feature>
<evidence type="ECO:0000313" key="3">
    <source>
        <dbReference type="EMBL" id="CAE0243659.1"/>
    </source>
</evidence>
<feature type="compositionally biased region" description="Polar residues" evidence="1">
    <location>
        <begin position="170"/>
        <end position="179"/>
    </location>
</feature>
<dbReference type="AlphaFoldDB" id="A0A7S3D1J3"/>
<feature type="region of interest" description="Disordered" evidence="1">
    <location>
        <begin position="245"/>
        <end position="278"/>
    </location>
</feature>
<protein>
    <submittedName>
        <fullName evidence="3">Uncharacterized protein</fullName>
    </submittedName>
</protein>
<dbReference type="EMBL" id="HBIB01009286">
    <property type="protein sequence ID" value="CAE0243659.1"/>
    <property type="molecule type" value="Transcribed_RNA"/>
</dbReference>